<keyword evidence="2" id="KW-1185">Reference proteome</keyword>
<dbReference type="RefSeq" id="XP_030383843.1">
    <property type="nucleotide sequence ID" value="XM_030527983.1"/>
</dbReference>
<feature type="region of interest" description="Disordered" evidence="1">
    <location>
        <begin position="85"/>
        <end position="115"/>
    </location>
</feature>
<sequence length="171" mass="19829">MLPKKFSGEIGKIKSQGGDDENHDEPYWFSKLMFLEPHLRLRKPTNSSLAVKMEEDFRLQTSGTKRLKTDISILQSEVKLKPNMAALSWDEPEPKIEADEVENQMDSENRKTEKMGEMPQTFVRPCPTRMFTDVIEAFGEYIKAELAELPTEQQAEIRRKIVKTMFETQSE</sequence>
<evidence type="ECO:0000256" key="1">
    <source>
        <dbReference type="SAM" id="MobiDB-lite"/>
    </source>
</evidence>
<gene>
    <name evidence="3" type="primary">LOC115631271</name>
</gene>
<evidence type="ECO:0000313" key="3">
    <source>
        <dbReference type="RefSeq" id="XP_030383843.1"/>
    </source>
</evidence>
<evidence type="ECO:0000313" key="2">
    <source>
        <dbReference type="Proteomes" id="UP000504634"/>
    </source>
</evidence>
<dbReference type="AlphaFoldDB" id="A0A6J2U8H7"/>
<dbReference type="GeneID" id="115631271"/>
<organism evidence="2 3">
    <name type="scientific">Drosophila lebanonensis</name>
    <name type="common">Fruit fly</name>
    <name type="synonym">Scaptodrosophila lebanonensis</name>
    <dbReference type="NCBI Taxonomy" id="7225"/>
    <lineage>
        <taxon>Eukaryota</taxon>
        <taxon>Metazoa</taxon>
        <taxon>Ecdysozoa</taxon>
        <taxon>Arthropoda</taxon>
        <taxon>Hexapoda</taxon>
        <taxon>Insecta</taxon>
        <taxon>Pterygota</taxon>
        <taxon>Neoptera</taxon>
        <taxon>Endopterygota</taxon>
        <taxon>Diptera</taxon>
        <taxon>Brachycera</taxon>
        <taxon>Muscomorpha</taxon>
        <taxon>Ephydroidea</taxon>
        <taxon>Drosophilidae</taxon>
        <taxon>Scaptodrosophila</taxon>
    </lineage>
</organism>
<protein>
    <submittedName>
        <fullName evidence="3">Uncharacterized protein LOC115631271</fullName>
    </submittedName>
</protein>
<proteinExistence type="predicted"/>
<dbReference type="Proteomes" id="UP000504634">
    <property type="component" value="Unplaced"/>
</dbReference>
<accession>A0A6J2U8H7</accession>
<feature type="region of interest" description="Disordered" evidence="1">
    <location>
        <begin position="1"/>
        <end position="23"/>
    </location>
</feature>
<reference evidence="3" key="1">
    <citation type="submission" date="2025-08" db="UniProtKB">
        <authorList>
            <consortium name="RefSeq"/>
        </authorList>
    </citation>
    <scope>IDENTIFICATION</scope>
    <source>
        <strain evidence="3">11010-0011.00</strain>
        <tissue evidence="3">Whole body</tissue>
    </source>
</reference>
<name>A0A6J2U8H7_DROLE</name>